<keyword evidence="3" id="KW-1185">Reference proteome</keyword>
<dbReference type="EMBL" id="OY660877">
    <property type="protein sequence ID" value="CAJ1072974.1"/>
    <property type="molecule type" value="Genomic_DNA"/>
</dbReference>
<dbReference type="AlphaFoldDB" id="A0AAV1GIV2"/>
<name>A0AAV1GIV2_XYRNO</name>
<feature type="compositionally biased region" description="Polar residues" evidence="1">
    <location>
        <begin position="59"/>
        <end position="68"/>
    </location>
</feature>
<evidence type="ECO:0000256" key="1">
    <source>
        <dbReference type="SAM" id="MobiDB-lite"/>
    </source>
</evidence>
<accession>A0AAV1GIV2</accession>
<reference evidence="2" key="1">
    <citation type="submission" date="2023-08" db="EMBL/GenBank/DDBJ databases">
        <authorList>
            <person name="Alioto T."/>
            <person name="Alioto T."/>
            <person name="Gomez Garrido J."/>
        </authorList>
    </citation>
    <scope>NUCLEOTIDE SEQUENCE</scope>
</reference>
<evidence type="ECO:0000313" key="2">
    <source>
        <dbReference type="EMBL" id="CAJ1072974.1"/>
    </source>
</evidence>
<proteinExistence type="predicted"/>
<sequence>MSTNEESRLTASAYLQAARTASVRAVYLVMHTRLQQPFNLEVDTAQASSARPAELQGSLRMNNISSRRPPSAGRCCSAAGRDEMNLQSMRRIPDSPANEDHTVTMSVLSVH</sequence>
<evidence type="ECO:0000313" key="3">
    <source>
        <dbReference type="Proteomes" id="UP001178508"/>
    </source>
</evidence>
<dbReference type="Proteomes" id="UP001178508">
    <property type="component" value="Chromosome 14"/>
</dbReference>
<feature type="region of interest" description="Disordered" evidence="1">
    <location>
        <begin position="52"/>
        <end position="76"/>
    </location>
</feature>
<gene>
    <name evidence="2" type="ORF">XNOV1_A011281</name>
</gene>
<protein>
    <submittedName>
        <fullName evidence="2">Uncharacterized protein</fullName>
    </submittedName>
</protein>
<organism evidence="2 3">
    <name type="scientific">Xyrichtys novacula</name>
    <name type="common">Pearly razorfish</name>
    <name type="synonym">Hemipteronotus novacula</name>
    <dbReference type="NCBI Taxonomy" id="13765"/>
    <lineage>
        <taxon>Eukaryota</taxon>
        <taxon>Metazoa</taxon>
        <taxon>Chordata</taxon>
        <taxon>Craniata</taxon>
        <taxon>Vertebrata</taxon>
        <taxon>Euteleostomi</taxon>
        <taxon>Actinopterygii</taxon>
        <taxon>Neopterygii</taxon>
        <taxon>Teleostei</taxon>
        <taxon>Neoteleostei</taxon>
        <taxon>Acanthomorphata</taxon>
        <taxon>Eupercaria</taxon>
        <taxon>Labriformes</taxon>
        <taxon>Labridae</taxon>
        <taxon>Xyrichtys</taxon>
    </lineage>
</organism>